<accession>A0AAD4LBA6</accession>
<dbReference type="EMBL" id="JAKELL010000053">
    <property type="protein sequence ID" value="KAH8986575.1"/>
    <property type="molecule type" value="Genomic_DNA"/>
</dbReference>
<evidence type="ECO:0000259" key="4">
    <source>
        <dbReference type="PROSITE" id="PS50158"/>
    </source>
</evidence>
<keyword evidence="2" id="KW-0479">Metal-binding</keyword>
<protein>
    <recommendedName>
        <fullName evidence="4">CCHC-type domain-containing protein</fullName>
    </recommendedName>
</protein>
<dbReference type="PROSITE" id="PS50158">
    <property type="entry name" value="ZF_CCHC"/>
    <property type="match status" value="1"/>
</dbReference>
<dbReference type="GO" id="GO:0006397">
    <property type="term" value="P:mRNA processing"/>
    <property type="evidence" value="ECO:0007669"/>
    <property type="project" value="UniProtKB-KW"/>
</dbReference>
<keyword evidence="2" id="KW-0863">Zinc-finger</keyword>
<proteinExistence type="predicted"/>
<dbReference type="GO" id="GO:0008270">
    <property type="term" value="F:zinc ion binding"/>
    <property type="evidence" value="ECO:0007669"/>
    <property type="project" value="UniProtKB-KW"/>
</dbReference>
<dbReference type="AlphaFoldDB" id="A0AAD4LBA6"/>
<feature type="region of interest" description="Disordered" evidence="3">
    <location>
        <begin position="494"/>
        <end position="531"/>
    </location>
</feature>
<evidence type="ECO:0000313" key="5">
    <source>
        <dbReference type="EMBL" id="KAH8986575.1"/>
    </source>
</evidence>
<feature type="compositionally biased region" description="Polar residues" evidence="3">
    <location>
        <begin position="646"/>
        <end position="657"/>
    </location>
</feature>
<evidence type="ECO:0000256" key="2">
    <source>
        <dbReference type="PROSITE-ProRule" id="PRU00047"/>
    </source>
</evidence>
<gene>
    <name evidence="5" type="ORF">EDB92DRAFT_2021182</name>
</gene>
<evidence type="ECO:0000256" key="3">
    <source>
        <dbReference type="SAM" id="MobiDB-lite"/>
    </source>
</evidence>
<sequence length="767" mass="85403">MEATVVRSVALDRENALDLGWWLPEDEANPDRLPIPIAPIPVNELVQPEYREYIDKDIPLDLPLPDPVKELTEAFRRLTPIHVDLALVESSTHAPTPTVSAVPSAPPVVSMAAAPLTGALKGTPPTLFTGNRADSEQFLREFRLYRKLNRDHTLMQNPYSRVICVLGFIRGPTINNWVNIEEQKLDNLVARTTNPIAETDEQLWTTFETSFKAAWTDTLSKQNAYQKLTTLQMKGDDADTYVSQFGFLANAAEWHRDASGTVEFFRRGLTKSILRACILRTTPPESMTEWQDAARAEVQRARILDSCLRARGIKSSRRTDPVPITSNVTIPPLAPPIDGVVPMDVDAISTSHPRGPPLSDAERDRCMREHRCFRCKQQGHLSLSCPSRSSPPRAHVNAVTVPSIPATSSPQVPNVIRDILGLSSAERQQVINSLLLADDALDPSTPAAQINTLELSFAASLPNPAPSYPPSPVPRPISPFRSPAHLALLGFTPVDETPRSPVASPPRTPHPAPVHASPPPRPPRSPLRPSSPRIALLSIVEGDNQPNRGVKTFDNSVSAPEIVAQIPSPTKITYYPTLFQSRAYESPRDPDEITPVAPVTRVQTETRHTTHPIIQDAQRPDSPRPPDTNGTTHHTMVRSPRRRATSRQPTTCAQATPRSLVVDLTTPHALHRRPRIQLSENRDRHARQGPEVPPNEVAPPDEDRQAALRQRIETWRSQVVTELPSRLRHPEPIRALVQAVENFHYHFTQDPCNYAYNYDYPDTRRED</sequence>
<keyword evidence="6" id="KW-1185">Reference proteome</keyword>
<dbReference type="SUPFAM" id="SSF57756">
    <property type="entry name" value="Retrovirus zinc finger-like domains"/>
    <property type="match status" value="1"/>
</dbReference>
<feature type="compositionally biased region" description="Pro residues" evidence="3">
    <location>
        <begin position="503"/>
        <end position="526"/>
    </location>
</feature>
<evidence type="ECO:0000256" key="1">
    <source>
        <dbReference type="ARBA" id="ARBA00022664"/>
    </source>
</evidence>
<comment type="caution">
    <text evidence="5">The sequence shown here is derived from an EMBL/GenBank/DDBJ whole genome shotgun (WGS) entry which is preliminary data.</text>
</comment>
<feature type="domain" description="CCHC-type" evidence="4">
    <location>
        <begin position="371"/>
        <end position="387"/>
    </location>
</feature>
<feature type="compositionally biased region" description="Basic residues" evidence="3">
    <location>
        <begin position="635"/>
        <end position="645"/>
    </location>
</feature>
<keyword evidence="1" id="KW-0507">mRNA processing</keyword>
<keyword evidence="2" id="KW-0862">Zinc</keyword>
<feature type="region of interest" description="Disordered" evidence="3">
    <location>
        <begin position="602"/>
        <end position="704"/>
    </location>
</feature>
<evidence type="ECO:0000313" key="6">
    <source>
        <dbReference type="Proteomes" id="UP001201163"/>
    </source>
</evidence>
<dbReference type="Proteomes" id="UP001201163">
    <property type="component" value="Unassembled WGS sequence"/>
</dbReference>
<dbReference type="SMART" id="SM00343">
    <property type="entry name" value="ZnF_C2HC"/>
    <property type="match status" value="1"/>
</dbReference>
<dbReference type="InterPro" id="IPR001878">
    <property type="entry name" value="Znf_CCHC"/>
</dbReference>
<organism evidence="5 6">
    <name type="scientific">Lactarius akahatsu</name>
    <dbReference type="NCBI Taxonomy" id="416441"/>
    <lineage>
        <taxon>Eukaryota</taxon>
        <taxon>Fungi</taxon>
        <taxon>Dikarya</taxon>
        <taxon>Basidiomycota</taxon>
        <taxon>Agaricomycotina</taxon>
        <taxon>Agaricomycetes</taxon>
        <taxon>Russulales</taxon>
        <taxon>Russulaceae</taxon>
        <taxon>Lactarius</taxon>
    </lineage>
</organism>
<name>A0AAD4LBA6_9AGAM</name>
<dbReference type="GO" id="GO:0003676">
    <property type="term" value="F:nucleic acid binding"/>
    <property type="evidence" value="ECO:0007669"/>
    <property type="project" value="InterPro"/>
</dbReference>
<dbReference type="InterPro" id="IPR036875">
    <property type="entry name" value="Znf_CCHC_sf"/>
</dbReference>
<reference evidence="5" key="1">
    <citation type="submission" date="2022-01" db="EMBL/GenBank/DDBJ databases">
        <title>Comparative genomics reveals a dynamic genome evolution in the ectomycorrhizal milk-cap (Lactarius) mushrooms.</title>
        <authorList>
            <consortium name="DOE Joint Genome Institute"/>
            <person name="Lebreton A."/>
            <person name="Tang N."/>
            <person name="Kuo A."/>
            <person name="LaButti K."/>
            <person name="Drula E."/>
            <person name="Barry K."/>
            <person name="Clum A."/>
            <person name="Lipzen A."/>
            <person name="Mousain D."/>
            <person name="Ng V."/>
            <person name="Wang R."/>
            <person name="Wang X."/>
            <person name="Dai Y."/>
            <person name="Henrissat B."/>
            <person name="Grigoriev I.V."/>
            <person name="Guerin-Laguette A."/>
            <person name="Yu F."/>
            <person name="Martin F.M."/>
        </authorList>
    </citation>
    <scope>NUCLEOTIDE SEQUENCE</scope>
    <source>
        <strain evidence="5">QP</strain>
    </source>
</reference>